<reference evidence="4 5" key="1">
    <citation type="journal article" date="2008" name="Nature">
        <title>The Trichoplax genome and the nature of placozoans.</title>
        <authorList>
            <person name="Srivastava M."/>
            <person name="Begovic E."/>
            <person name="Chapman J."/>
            <person name="Putnam N.H."/>
            <person name="Hellsten U."/>
            <person name="Kawashima T."/>
            <person name="Kuo A."/>
            <person name="Mitros T."/>
            <person name="Salamov A."/>
            <person name="Carpenter M.L."/>
            <person name="Signorovitch A.Y."/>
            <person name="Moreno M.A."/>
            <person name="Kamm K."/>
            <person name="Grimwood J."/>
            <person name="Schmutz J."/>
            <person name="Shapiro H."/>
            <person name="Grigoriev I.V."/>
            <person name="Buss L.W."/>
            <person name="Schierwater B."/>
            <person name="Dellaporta S.L."/>
            <person name="Rokhsar D.S."/>
        </authorList>
    </citation>
    <scope>NUCLEOTIDE SEQUENCE [LARGE SCALE GENOMIC DNA]</scope>
    <source>
        <strain evidence="4 5">Grell-BS-1999</strain>
    </source>
</reference>
<sequence>MYTASKLPPISDTTIHEKDHDNTLNLKNQHINDGKTGIVDVWPASSMPHAQSAYVPASVSTTQPKPKFLKDLETYLNRELSIIGRLNTTSHEARMQVFRQVFEFLIQEFKTYKPMLASIKNEYETYINELKDKVVELEPLKAMIITIAEECDQKIMQLRDLERKELEELKNENKKLTNKIDDIREDKQTLAEMIQKLQEELSLEHEKYRNEADARKLLVQDINDLRYQYEELITARDQGRAKDNTQEDAVMLRIALERCRKDLVESQNKITEYQANYGDVIPRRDFEKIKEKSIEMTSVLSNLKKQFTKLSEEHSTLQTVYKQVLDQRNNFAHECDILRRSATPRPDWSKCAPYIEGGNERWTVISQDRTSDQLVDILLAEIAGADPTNIGAVEYFEGLGLDESIPRYLRYEGKIRNFRTKKKDVLYFINELWEEKAKYDTKNYSNGNHSDIQEFIYEYLKKRHDDDNLIVEWGYNLHYACQRLSKDPQIGLFYNILSGEVDEIVHHKQQQMFANLKLAMSKASSSKEGCISIKDFSQVLRKSFANKTEKDFTVLEEGAKVAIDKDTPDVIKYMLLFETDADGKLSPFLLKIMEQQWDDRLAYISEIEEAIGSDKREITVEEAREVIKMIDPSINPPALEACLSRGFDYFGLVPATTKTDVETFVQLLRFGDTNRFGRPGENGKISPKVSS</sequence>
<accession>B3RJ37</accession>
<feature type="domain" description="Translin-associated factor X-interacting protein 1 N-terminal" evidence="3">
    <location>
        <begin position="73"/>
        <end position="184"/>
    </location>
</feature>
<dbReference type="STRING" id="10228.B3RJ37"/>
<protein>
    <recommendedName>
        <fullName evidence="3">Translin-associated factor X-interacting protein 1 N-terminal domain-containing protein</fullName>
    </recommendedName>
</protein>
<dbReference type="RefSeq" id="XP_002108998.1">
    <property type="nucleotide sequence ID" value="XM_002108962.1"/>
</dbReference>
<evidence type="ECO:0000256" key="1">
    <source>
        <dbReference type="ARBA" id="ARBA00023054"/>
    </source>
</evidence>
<dbReference type="Pfam" id="PF15739">
    <property type="entry name" value="TSNAXIP1_N"/>
    <property type="match status" value="1"/>
</dbReference>
<dbReference type="OMA" id="EWGYNLH"/>
<evidence type="ECO:0000313" key="5">
    <source>
        <dbReference type="Proteomes" id="UP000009022"/>
    </source>
</evidence>
<evidence type="ECO:0000259" key="3">
    <source>
        <dbReference type="Pfam" id="PF15739"/>
    </source>
</evidence>
<dbReference type="HOGENOM" id="CLU_028246_0_0_1"/>
<proteinExistence type="predicted"/>
<dbReference type="EMBL" id="DS985241">
    <property type="protein sequence ID" value="EDV29796.1"/>
    <property type="molecule type" value="Genomic_DNA"/>
</dbReference>
<dbReference type="CTD" id="6749471"/>
<dbReference type="GeneID" id="6749471"/>
<dbReference type="InParanoid" id="B3RJ37"/>
<dbReference type="OrthoDB" id="261426at2759"/>
<keyword evidence="1 2" id="KW-0175">Coiled coil</keyword>
<keyword evidence="5" id="KW-1185">Reference proteome</keyword>
<feature type="coiled-coil region" evidence="2">
    <location>
        <begin position="116"/>
        <end position="211"/>
    </location>
</feature>
<dbReference type="GO" id="GO:0005737">
    <property type="term" value="C:cytoplasm"/>
    <property type="evidence" value="ECO:0000318"/>
    <property type="project" value="GO_Central"/>
</dbReference>
<dbReference type="KEGG" id="tad:TRIADDRAFT_52557"/>
<dbReference type="eggNOG" id="ENOG502QTWK">
    <property type="taxonomic scope" value="Eukaryota"/>
</dbReference>
<dbReference type="AlphaFoldDB" id="B3RJ37"/>
<evidence type="ECO:0000313" key="4">
    <source>
        <dbReference type="EMBL" id="EDV29796.1"/>
    </source>
</evidence>
<gene>
    <name evidence="4" type="ORF">TRIADDRAFT_52557</name>
</gene>
<dbReference type="Proteomes" id="UP000009022">
    <property type="component" value="Unassembled WGS sequence"/>
</dbReference>
<organism evidence="4 5">
    <name type="scientific">Trichoplax adhaerens</name>
    <name type="common">Trichoplax reptans</name>
    <dbReference type="NCBI Taxonomy" id="10228"/>
    <lineage>
        <taxon>Eukaryota</taxon>
        <taxon>Metazoa</taxon>
        <taxon>Placozoa</taxon>
        <taxon>Uniplacotomia</taxon>
        <taxon>Trichoplacea</taxon>
        <taxon>Trichoplacidae</taxon>
        <taxon>Trichoplax</taxon>
    </lineage>
</organism>
<name>B3RJ37_TRIAD</name>
<dbReference type="PANTHER" id="PTHR16306">
    <property type="entry name" value="TRANSLIN-ASSOCIATED FACTOR X-INTERACTING PROTEIN 1"/>
    <property type="match status" value="1"/>
</dbReference>
<evidence type="ECO:0000256" key="2">
    <source>
        <dbReference type="SAM" id="Coils"/>
    </source>
</evidence>
<dbReference type="PhylomeDB" id="B3RJ37"/>
<dbReference type="PANTHER" id="PTHR16306:SF0">
    <property type="entry name" value="TRANSLIN-ASSOCIATED FACTOR X-INTERACTING PROTEIN 1"/>
    <property type="match status" value="1"/>
</dbReference>
<dbReference type="InterPro" id="IPR032755">
    <property type="entry name" value="TSNAXIP1_N"/>
</dbReference>